<reference evidence="1" key="1">
    <citation type="submission" date="2021-02" db="EMBL/GenBank/DDBJ databases">
        <authorList>
            <person name="Nowell W R."/>
        </authorList>
    </citation>
    <scope>NUCLEOTIDE SEQUENCE</scope>
</reference>
<dbReference type="EMBL" id="CAJOBJ010345568">
    <property type="protein sequence ID" value="CAF5200828.1"/>
    <property type="molecule type" value="Genomic_DNA"/>
</dbReference>
<evidence type="ECO:0000313" key="2">
    <source>
        <dbReference type="Proteomes" id="UP000681720"/>
    </source>
</evidence>
<protein>
    <submittedName>
        <fullName evidence="1">Uncharacterized protein</fullName>
    </submittedName>
</protein>
<comment type="caution">
    <text evidence="1">The sequence shown here is derived from an EMBL/GenBank/DDBJ whole genome shotgun (WGS) entry which is preliminary data.</text>
</comment>
<accession>A0A8S3IMP0</accession>
<gene>
    <name evidence="1" type="ORF">GIL414_LOCUS76534</name>
</gene>
<organism evidence="1 2">
    <name type="scientific">Rotaria magnacalcarata</name>
    <dbReference type="NCBI Taxonomy" id="392030"/>
    <lineage>
        <taxon>Eukaryota</taxon>
        <taxon>Metazoa</taxon>
        <taxon>Spiralia</taxon>
        <taxon>Gnathifera</taxon>
        <taxon>Rotifera</taxon>
        <taxon>Eurotatoria</taxon>
        <taxon>Bdelloidea</taxon>
        <taxon>Philodinida</taxon>
        <taxon>Philodinidae</taxon>
        <taxon>Rotaria</taxon>
    </lineage>
</organism>
<dbReference type="InterPro" id="IPR011990">
    <property type="entry name" value="TPR-like_helical_dom_sf"/>
</dbReference>
<feature type="non-terminal residue" evidence="1">
    <location>
        <position position="1"/>
    </location>
</feature>
<evidence type="ECO:0000313" key="1">
    <source>
        <dbReference type="EMBL" id="CAF5200828.1"/>
    </source>
</evidence>
<dbReference type="SUPFAM" id="SSF48452">
    <property type="entry name" value="TPR-like"/>
    <property type="match status" value="1"/>
</dbReference>
<proteinExistence type="predicted"/>
<dbReference type="AlphaFoldDB" id="A0A8S3IMP0"/>
<dbReference type="Proteomes" id="UP000681720">
    <property type="component" value="Unassembled WGS sequence"/>
</dbReference>
<dbReference type="PANTHER" id="PTHR45153">
    <property type="entry name" value="TETRATRICOPEPTIDE REPEAT PROTEIN 16"/>
    <property type="match status" value="1"/>
</dbReference>
<dbReference type="PANTHER" id="PTHR45153:SF1">
    <property type="entry name" value="TETRATRICOPEPTIDE REPEAT PROTEIN 16"/>
    <property type="match status" value="1"/>
</dbReference>
<name>A0A8S3IMP0_9BILA</name>
<sequence>ESSKQLTKAIDVNPSIAKYYVSRSRVKYLTEDIRGAQEDIIAAILINPLEDGCIEVLPRLFADTTLADVLSSSLTKNVKEKLLKRHVPLAIS</sequence>